<name>A0A1T5BMZ1_9FIRM</name>
<evidence type="ECO:0000256" key="1">
    <source>
        <dbReference type="SAM" id="SignalP"/>
    </source>
</evidence>
<accession>A0A1T5BMZ1</accession>
<proteinExistence type="predicted"/>
<dbReference type="AlphaFoldDB" id="A0A1T5BMZ1"/>
<dbReference type="RefSeq" id="WP_079589578.1">
    <property type="nucleotide sequence ID" value="NZ_CP154629.1"/>
</dbReference>
<evidence type="ECO:0000313" key="4">
    <source>
        <dbReference type="Proteomes" id="UP000243406"/>
    </source>
</evidence>
<keyword evidence="4" id="KW-1185">Reference proteome</keyword>
<dbReference type="EMBL" id="FUYN01000003">
    <property type="protein sequence ID" value="SKB48632.1"/>
    <property type="molecule type" value="Genomic_DNA"/>
</dbReference>
<feature type="signal peptide" evidence="1">
    <location>
        <begin position="1"/>
        <end position="24"/>
    </location>
</feature>
<sequence length="311" mass="34897">MKLRAFYAVILSAICILTTNISYAATDYSISRKVEIVLDSKRDNALSYLKSRISTINLTLNGKRVRNSDIYFRNNELMLPIRNVAEAFNLDLSWDSKTRTASLDDKAIVAKATTNDYYYSYGAMADIRLDITPEVRNGRMYVPLDFLSEVLKANVGMDGSKITVTLNVAPANAAIKMHEIAKSQISSLQDGGINNIKINIMYIGDKTGYVVYEGTMVKNSASYKVLTSKAFDIKNGNVIPITRAVSSKNMDAFKTTVEAYSSSVKLDETTNYYIRPIDNKLFFVILMQDSKGNYYEVQIPYEKVSDLLSLR</sequence>
<protein>
    <submittedName>
        <fullName evidence="3">Copper amine oxidase N-terminal domain-containing protein</fullName>
    </submittedName>
</protein>
<feature type="domain" description="Copper amine oxidase-like N-terminal" evidence="2">
    <location>
        <begin position="61"/>
        <end position="165"/>
    </location>
</feature>
<dbReference type="Gene3D" id="3.30.457.10">
    <property type="entry name" value="Copper amine oxidase-like, N-terminal domain"/>
    <property type="match status" value="1"/>
</dbReference>
<dbReference type="Proteomes" id="UP000243406">
    <property type="component" value="Unassembled WGS sequence"/>
</dbReference>
<evidence type="ECO:0000313" key="3">
    <source>
        <dbReference type="EMBL" id="SKB48632.1"/>
    </source>
</evidence>
<feature type="chain" id="PRO_5012459444" evidence="1">
    <location>
        <begin position="25"/>
        <end position="311"/>
    </location>
</feature>
<dbReference type="InterPro" id="IPR012854">
    <property type="entry name" value="Cu_amine_oxidase-like_N"/>
</dbReference>
<keyword evidence="1" id="KW-0732">Signal</keyword>
<dbReference type="SUPFAM" id="SSF55383">
    <property type="entry name" value="Copper amine oxidase, domain N"/>
    <property type="match status" value="1"/>
</dbReference>
<gene>
    <name evidence="3" type="ORF">SAMN02745120_1743</name>
</gene>
<dbReference type="Pfam" id="PF07833">
    <property type="entry name" value="Cu_amine_oxidN1"/>
    <property type="match status" value="1"/>
</dbReference>
<reference evidence="4" key="1">
    <citation type="submission" date="2017-02" db="EMBL/GenBank/DDBJ databases">
        <authorList>
            <person name="Varghese N."/>
            <person name="Submissions S."/>
        </authorList>
    </citation>
    <scope>NUCLEOTIDE SEQUENCE [LARGE SCALE GENOMIC DNA]</scope>
    <source>
        <strain evidence="4">ATCC 35199</strain>
    </source>
</reference>
<organism evidence="3 4">
    <name type="scientific">Acetoanaerobium noterae</name>
    <dbReference type="NCBI Taxonomy" id="745369"/>
    <lineage>
        <taxon>Bacteria</taxon>
        <taxon>Bacillati</taxon>
        <taxon>Bacillota</taxon>
        <taxon>Clostridia</taxon>
        <taxon>Peptostreptococcales</taxon>
        <taxon>Filifactoraceae</taxon>
        <taxon>Acetoanaerobium</taxon>
    </lineage>
</organism>
<dbReference type="OrthoDB" id="1752421at2"/>
<evidence type="ECO:0000259" key="2">
    <source>
        <dbReference type="Pfam" id="PF07833"/>
    </source>
</evidence>
<dbReference type="InterPro" id="IPR036582">
    <property type="entry name" value="Mao_N_sf"/>
</dbReference>